<dbReference type="EMBL" id="FNCH01000007">
    <property type="protein sequence ID" value="SDG50658.1"/>
    <property type="molecule type" value="Genomic_DNA"/>
</dbReference>
<reference evidence="3" key="1">
    <citation type="submission" date="2016-10" db="EMBL/GenBank/DDBJ databases">
        <authorList>
            <person name="Varghese N."/>
            <person name="Submissions S."/>
        </authorList>
    </citation>
    <scope>NUCLEOTIDE SEQUENCE [LARGE SCALE GENOMIC DNA]</scope>
    <source>
        <strain evidence="3">DSM 17933</strain>
    </source>
</reference>
<evidence type="ECO:0000313" key="2">
    <source>
        <dbReference type="EMBL" id="SDG50658.1"/>
    </source>
</evidence>
<gene>
    <name evidence="2" type="ORF">SAMN05421827_107107</name>
</gene>
<evidence type="ECO:0000313" key="3">
    <source>
        <dbReference type="Proteomes" id="UP000199643"/>
    </source>
</evidence>
<name>A0A1G7UTJ6_9SPHI</name>
<protein>
    <submittedName>
        <fullName evidence="2">Uncharacterized protein</fullName>
    </submittedName>
</protein>
<keyword evidence="1" id="KW-0472">Membrane</keyword>
<proteinExistence type="predicted"/>
<keyword evidence="1" id="KW-1133">Transmembrane helix</keyword>
<feature type="transmembrane region" description="Helical" evidence="1">
    <location>
        <begin position="7"/>
        <end position="32"/>
    </location>
</feature>
<sequence>MKQDVKIIGAYIVSTSFILGPGIILYGLIFGFSISEKTIKKQAETQESLSFDNNGIIYKLPLFDTTEFIGWKTIETVVYTNYQSDDNAQFIFYLTKPPIQLMTENPLWINRIFPFALRNKQQVTIMDDCKNFQELPEKLQTYLANTNPVNLTADYREARLIRSKTTVKNNTIKTEEYWKPNNNYQREKVIYDKYNRTFEEIKQAKKA</sequence>
<keyword evidence="1" id="KW-0812">Transmembrane</keyword>
<evidence type="ECO:0000256" key="1">
    <source>
        <dbReference type="SAM" id="Phobius"/>
    </source>
</evidence>
<dbReference type="Proteomes" id="UP000199643">
    <property type="component" value="Unassembled WGS sequence"/>
</dbReference>
<organism evidence="2 3">
    <name type="scientific">Pedobacter terrae</name>
    <dbReference type="NCBI Taxonomy" id="405671"/>
    <lineage>
        <taxon>Bacteria</taxon>
        <taxon>Pseudomonadati</taxon>
        <taxon>Bacteroidota</taxon>
        <taxon>Sphingobacteriia</taxon>
        <taxon>Sphingobacteriales</taxon>
        <taxon>Sphingobacteriaceae</taxon>
        <taxon>Pedobacter</taxon>
    </lineage>
</organism>
<accession>A0A1G7UTJ6</accession>
<dbReference type="AlphaFoldDB" id="A0A1G7UTJ6"/>
<keyword evidence="3" id="KW-1185">Reference proteome</keyword>